<protein>
    <submittedName>
        <fullName evidence="4">Leucine-rich repeat and calponin homology domain-containing protein 1-like</fullName>
    </submittedName>
</protein>
<gene>
    <name evidence="4" type="primary">LOC106472608</name>
</gene>
<dbReference type="PANTHER" id="PTHR47385:SF14">
    <property type="entry name" value="TRANSGELIN"/>
    <property type="match status" value="1"/>
</dbReference>
<feature type="domain" description="Calponin-homology (CH)" evidence="2">
    <location>
        <begin position="115"/>
        <end position="229"/>
    </location>
</feature>
<dbReference type="PRINTS" id="PR00888">
    <property type="entry name" value="SM22CALPONIN"/>
</dbReference>
<evidence type="ECO:0000313" key="4">
    <source>
        <dbReference type="RefSeq" id="XP_022256866.1"/>
    </source>
</evidence>
<evidence type="ECO:0000313" key="3">
    <source>
        <dbReference type="Proteomes" id="UP000694941"/>
    </source>
</evidence>
<dbReference type="GeneID" id="106472608"/>
<organism evidence="3 4">
    <name type="scientific">Limulus polyphemus</name>
    <name type="common">Atlantic horseshoe crab</name>
    <dbReference type="NCBI Taxonomy" id="6850"/>
    <lineage>
        <taxon>Eukaryota</taxon>
        <taxon>Metazoa</taxon>
        <taxon>Ecdysozoa</taxon>
        <taxon>Arthropoda</taxon>
        <taxon>Chelicerata</taxon>
        <taxon>Merostomata</taxon>
        <taxon>Xiphosura</taxon>
        <taxon>Limulidae</taxon>
        <taxon>Limulus</taxon>
    </lineage>
</organism>
<keyword evidence="1" id="KW-0812">Transmembrane</keyword>
<dbReference type="InterPro" id="IPR001715">
    <property type="entry name" value="CH_dom"/>
</dbReference>
<accession>A0ABM1TLW0</accession>
<keyword evidence="3" id="KW-1185">Reference proteome</keyword>
<dbReference type="RefSeq" id="XP_022256866.1">
    <property type="nucleotide sequence ID" value="XM_022401158.1"/>
</dbReference>
<feature type="transmembrane region" description="Helical" evidence="1">
    <location>
        <begin position="241"/>
        <end position="261"/>
    </location>
</feature>
<dbReference type="PANTHER" id="PTHR47385">
    <property type="entry name" value="CALPONIN"/>
    <property type="match status" value="1"/>
</dbReference>
<dbReference type="InterPro" id="IPR003096">
    <property type="entry name" value="SM22_calponin"/>
</dbReference>
<name>A0ABM1TLW0_LIMPO</name>
<keyword evidence="1" id="KW-1133">Transmembrane helix</keyword>
<dbReference type="InterPro" id="IPR050606">
    <property type="entry name" value="Calponin-like"/>
</dbReference>
<dbReference type="PROSITE" id="PS50021">
    <property type="entry name" value="CH"/>
    <property type="match status" value="1"/>
</dbReference>
<dbReference type="Gene3D" id="1.10.418.10">
    <property type="entry name" value="Calponin-like domain"/>
    <property type="match status" value="1"/>
</dbReference>
<sequence>MYCFYKILNVPYLISTSGTTNGNISTHPIKWMGVSSSTSAVQTSFSLDYKHSSTHEESMNNNNGMLNSQKETFQDHPFKRKINGTNLSLGSKKSSILLNHQVDSDFIIKSRLSKAREDKESIDKLRKIIKNELNITLPNDLGGALRDGILLCQLMNHLYPQSLVNIDMPSVTMPRLSVTKCRWNVENFLSSCEKTGVTKKDLFKWEEIVLQKEVTKVAHTVQILSSLCANKPKTVKPCCEFYLSWLLLGLLIGTCLLIILYPPPP</sequence>
<dbReference type="Proteomes" id="UP000694941">
    <property type="component" value="Unplaced"/>
</dbReference>
<dbReference type="Pfam" id="PF00307">
    <property type="entry name" value="CH"/>
    <property type="match status" value="1"/>
</dbReference>
<evidence type="ECO:0000256" key="1">
    <source>
        <dbReference type="SAM" id="Phobius"/>
    </source>
</evidence>
<evidence type="ECO:0000259" key="2">
    <source>
        <dbReference type="PROSITE" id="PS50021"/>
    </source>
</evidence>
<reference evidence="4" key="1">
    <citation type="submission" date="2025-08" db="UniProtKB">
        <authorList>
            <consortium name="RefSeq"/>
        </authorList>
    </citation>
    <scope>IDENTIFICATION</scope>
    <source>
        <tissue evidence="4">Muscle</tissue>
    </source>
</reference>
<keyword evidence="1" id="KW-0472">Membrane</keyword>
<dbReference type="InterPro" id="IPR036872">
    <property type="entry name" value="CH_dom_sf"/>
</dbReference>
<dbReference type="SUPFAM" id="SSF47576">
    <property type="entry name" value="Calponin-homology domain, CH-domain"/>
    <property type="match status" value="1"/>
</dbReference>
<proteinExistence type="predicted"/>
<dbReference type="SMART" id="SM00033">
    <property type="entry name" value="CH"/>
    <property type="match status" value="1"/>
</dbReference>